<comment type="caution">
    <text evidence="2">The sequence shown here is derived from an EMBL/GenBank/DDBJ whole genome shotgun (WGS) entry which is preliminary data.</text>
</comment>
<gene>
    <name evidence="2" type="ORF">L0P92_43760</name>
</gene>
<keyword evidence="3" id="KW-1185">Reference proteome</keyword>
<dbReference type="AlphaFoldDB" id="A0A9X1Q9J2"/>
<dbReference type="Proteomes" id="UP001139384">
    <property type="component" value="Unassembled WGS sequence"/>
</dbReference>
<proteinExistence type="predicted"/>
<accession>A0A9X1Q9J2</accession>
<dbReference type="EMBL" id="JAKEIP010000506">
    <property type="protein sequence ID" value="MCF1600404.1"/>
    <property type="molecule type" value="Genomic_DNA"/>
</dbReference>
<name>A0A9X1Q9J2_STRM4</name>
<sequence length="45" mass="5049">MNKVMTRTQHRPGTRPPSRRDTRRPGGAPPPDCSRAARAGLRRLL</sequence>
<protein>
    <submittedName>
        <fullName evidence="2">Uncharacterized protein</fullName>
    </submittedName>
</protein>
<evidence type="ECO:0000256" key="1">
    <source>
        <dbReference type="SAM" id="MobiDB-lite"/>
    </source>
</evidence>
<reference evidence="2" key="1">
    <citation type="submission" date="2022-01" db="EMBL/GenBank/DDBJ databases">
        <title>Draft Genome Sequences of Seven Type Strains of the Genus Streptomyces.</title>
        <authorList>
            <person name="Aziz S."/>
            <person name="Coretto E."/>
            <person name="Chronakova A."/>
            <person name="Sproer C."/>
            <person name="Huber K."/>
            <person name="Nouioui I."/>
            <person name="Gross H."/>
        </authorList>
    </citation>
    <scope>NUCLEOTIDE SEQUENCE</scope>
    <source>
        <strain evidence="2">DSM 103493</strain>
    </source>
</reference>
<evidence type="ECO:0000313" key="3">
    <source>
        <dbReference type="Proteomes" id="UP001139384"/>
    </source>
</evidence>
<feature type="region of interest" description="Disordered" evidence="1">
    <location>
        <begin position="1"/>
        <end position="45"/>
    </location>
</feature>
<dbReference type="RefSeq" id="WP_234768698.1">
    <property type="nucleotide sequence ID" value="NZ_JAKEIP010000506.1"/>
</dbReference>
<evidence type="ECO:0000313" key="2">
    <source>
        <dbReference type="EMBL" id="MCF1600404.1"/>
    </source>
</evidence>
<organism evidence="2 3">
    <name type="scientific">Streptomyces muensis</name>
    <dbReference type="NCBI Taxonomy" id="1077944"/>
    <lineage>
        <taxon>Bacteria</taxon>
        <taxon>Bacillati</taxon>
        <taxon>Actinomycetota</taxon>
        <taxon>Actinomycetes</taxon>
        <taxon>Kitasatosporales</taxon>
        <taxon>Streptomycetaceae</taxon>
        <taxon>Streptomyces</taxon>
    </lineage>
</organism>